<evidence type="ECO:0000313" key="6">
    <source>
        <dbReference type="EMBL" id="MRL38672.1"/>
    </source>
</evidence>
<dbReference type="InterPro" id="IPR036388">
    <property type="entry name" value="WH-like_DNA-bd_sf"/>
</dbReference>
<dbReference type="EMBL" id="WJWF01000040">
    <property type="protein sequence ID" value="MRL38672.1"/>
    <property type="molecule type" value="Genomic_DNA"/>
</dbReference>
<evidence type="ECO:0000259" key="5">
    <source>
        <dbReference type="PROSITE" id="PS50931"/>
    </source>
</evidence>
<dbReference type="FunFam" id="1.10.10.10:FF:000001">
    <property type="entry name" value="LysR family transcriptional regulator"/>
    <property type="match status" value="1"/>
</dbReference>
<dbReference type="SUPFAM" id="SSF53850">
    <property type="entry name" value="Periplasmic binding protein-like II"/>
    <property type="match status" value="1"/>
</dbReference>
<dbReference type="InterPro" id="IPR050176">
    <property type="entry name" value="LTTR"/>
</dbReference>
<dbReference type="GO" id="GO:0003677">
    <property type="term" value="F:DNA binding"/>
    <property type="evidence" value="ECO:0007669"/>
    <property type="project" value="UniProtKB-KW"/>
</dbReference>
<dbReference type="Pfam" id="PF03466">
    <property type="entry name" value="LysR_substrate"/>
    <property type="match status" value="1"/>
</dbReference>
<evidence type="ECO:0000256" key="2">
    <source>
        <dbReference type="ARBA" id="ARBA00023015"/>
    </source>
</evidence>
<evidence type="ECO:0000256" key="3">
    <source>
        <dbReference type="ARBA" id="ARBA00023125"/>
    </source>
</evidence>
<comment type="similarity">
    <text evidence="1">Belongs to the LysR transcriptional regulatory family.</text>
</comment>
<feature type="domain" description="HTH lysR-type" evidence="5">
    <location>
        <begin position="9"/>
        <end position="64"/>
    </location>
</feature>
<dbReference type="Gene3D" id="3.40.190.10">
    <property type="entry name" value="Periplasmic binding protein-like II"/>
    <property type="match status" value="2"/>
</dbReference>
<protein>
    <submittedName>
        <fullName evidence="6">LysR family transcriptional regulator</fullName>
    </submittedName>
</protein>
<dbReference type="SUPFAM" id="SSF46785">
    <property type="entry name" value="Winged helix' DNA-binding domain"/>
    <property type="match status" value="1"/>
</dbReference>
<dbReference type="RefSeq" id="WP_114260203.1">
    <property type="nucleotide sequence ID" value="NZ_UFAQ01000021.1"/>
</dbReference>
<organism evidence="6">
    <name type="scientific">Klebsiella pneumoniae</name>
    <dbReference type="NCBI Taxonomy" id="573"/>
    <lineage>
        <taxon>Bacteria</taxon>
        <taxon>Pseudomonadati</taxon>
        <taxon>Pseudomonadota</taxon>
        <taxon>Gammaproteobacteria</taxon>
        <taxon>Enterobacterales</taxon>
        <taxon>Enterobacteriaceae</taxon>
        <taxon>Klebsiella/Raoultella group</taxon>
        <taxon>Klebsiella</taxon>
        <taxon>Klebsiella pneumoniae complex</taxon>
    </lineage>
</organism>
<comment type="caution">
    <text evidence="6">The sequence shown here is derived from an EMBL/GenBank/DDBJ whole genome shotgun (WGS) entry which is preliminary data.</text>
</comment>
<evidence type="ECO:0000256" key="1">
    <source>
        <dbReference type="ARBA" id="ARBA00009437"/>
    </source>
</evidence>
<gene>
    <name evidence="6" type="ORF">GJJ18_25045</name>
</gene>
<dbReference type="PANTHER" id="PTHR30579">
    <property type="entry name" value="TRANSCRIPTIONAL REGULATOR"/>
    <property type="match status" value="1"/>
</dbReference>
<keyword evidence="2" id="KW-0805">Transcription regulation</keyword>
<accession>A0A9J6S741</accession>
<name>A0A9J6S741_KLEPN</name>
<keyword evidence="3" id="KW-0238">DNA-binding</keyword>
<dbReference type="GO" id="GO:0003700">
    <property type="term" value="F:DNA-binding transcription factor activity"/>
    <property type="evidence" value="ECO:0007669"/>
    <property type="project" value="InterPro"/>
</dbReference>
<sequence length="282" mass="30751">MNSSSVFEMETISAFVTVADCANFTMAARKLNLTQSTISQQIKRLEDRVGKTLFLRSTRSVSLTEDGLILLDYARSMLQIAQEAHARLLSPAISGRLSVAASDDLASHWLPAVLRCYHQCYPNVRLQINVGITDELLKRADSGGYDLVLAKSLKKTANSKIIGSDQLIWVGNPELIPVAEDPLPLALFSEGCVYRRAAINSLNNAGYKWEAIVTSPSLNAIHSAVKSGIAIAPLAKSFAPENAPTIFTELPALPVIYFTLTVSPASVLKTEVIRFLEIVDEF</sequence>
<evidence type="ECO:0000256" key="4">
    <source>
        <dbReference type="ARBA" id="ARBA00023163"/>
    </source>
</evidence>
<dbReference type="PANTHER" id="PTHR30579:SF7">
    <property type="entry name" value="HTH-TYPE TRANSCRIPTIONAL REGULATOR LRHA-RELATED"/>
    <property type="match status" value="1"/>
</dbReference>
<dbReference type="PROSITE" id="PS50931">
    <property type="entry name" value="HTH_LYSR"/>
    <property type="match status" value="1"/>
</dbReference>
<dbReference type="Pfam" id="PF00126">
    <property type="entry name" value="HTH_1"/>
    <property type="match status" value="1"/>
</dbReference>
<dbReference type="InterPro" id="IPR005119">
    <property type="entry name" value="LysR_subst-bd"/>
</dbReference>
<dbReference type="AlphaFoldDB" id="A0A9J6S741"/>
<dbReference type="InterPro" id="IPR036390">
    <property type="entry name" value="WH_DNA-bd_sf"/>
</dbReference>
<proteinExistence type="inferred from homology"/>
<dbReference type="InterPro" id="IPR000847">
    <property type="entry name" value="LysR_HTH_N"/>
</dbReference>
<dbReference type="PRINTS" id="PR00039">
    <property type="entry name" value="HTHLYSR"/>
</dbReference>
<reference evidence="6" key="1">
    <citation type="submission" date="2019-10" db="EMBL/GenBank/DDBJ databases">
        <title>Molecular typing, antibiotic resistance determination and virulence profiling for 36 multidrug-resistant clinical Klebsiella pneumoniae isolates using second- and third-generation sequencing.</title>
        <authorList>
            <person name="Shelenkov A."/>
            <person name="Mikhaylova Y."/>
            <person name="Yanushevich Y."/>
            <person name="Samoilov A."/>
            <person name="Petrova L."/>
            <person name="Fomina V."/>
            <person name="Gusarov V."/>
            <person name="Zamyatin M."/>
            <person name="Shagin D."/>
        </authorList>
    </citation>
    <scope>NUCLEOTIDE SEQUENCE [LARGE SCALE GENOMIC DNA]</scope>
    <source>
        <strain evidence="6">CriePir115</strain>
    </source>
</reference>
<dbReference type="Gene3D" id="1.10.10.10">
    <property type="entry name" value="Winged helix-like DNA-binding domain superfamily/Winged helix DNA-binding domain"/>
    <property type="match status" value="1"/>
</dbReference>
<keyword evidence="4" id="KW-0804">Transcription</keyword>